<feature type="transmembrane region" description="Helical" evidence="7">
    <location>
        <begin position="25"/>
        <end position="45"/>
    </location>
</feature>
<dbReference type="SUPFAM" id="SSF47384">
    <property type="entry name" value="Homodimeric domain of signal transducing histidine kinase"/>
    <property type="match status" value="1"/>
</dbReference>
<keyword evidence="11" id="KW-1185">Reference proteome</keyword>
<sequence length="693" mass="79995">MSKRFSHIISEKFWSHVSEEEKQRLFSLFIIIILALIVTVANFVYKLFFYSGNSCFVCNAGLVAIVTLAGVFCLRGKINSVLYTAFTIPIFLYAYYISDFNDHPPLIETAYYSLWWLLGGLLVLIYFAESESLITTYSIISLFTLGFQLLKANHLFDPFSFYEPYVTHPLLVFVAFYGITIGLRLKLKRLAHRFTEKLTVINQGISKVFQDSGFSIVQIKAERDEDDNITNLWIEKVNNAFESSFKLNLYEVQNQEAGYVFNLIFRNHFDVNKTLLLNKKKTKEFYAKNLERHFKAHILKPEYNRFYIIFEDITRIKLKVAELEENKRRYKVLLEAIPDIFFVIDKEGTYEDFVIKESDLFKIEDANIIGNTIYDVGFPDNMADKIYACIQTSLKANSIETIEYSLNTHNGTFMFEMRLAKLTSHSVISIARDITRRKTTEFKLERALNKAEESDRLKSAFLANLSHEIRTPLNIITNFTRMMAEPDIDQLERMEFSDAISQNGQQLLNMIDNTIHLSRIETEAVEVHVDFCKINNLLRDIYNKYRPLIPDTKDIRINMNLDVPNPAFGFETDAKLLREILSILVDNAIKYSVKGDVSLGYEMILNEAVQIYVSDNGIGIPEDETENIFSRFYRIKNNINETTSGSGLGLPIAQHYVSLLGSELELKSVPGQGTKFWFTLPFREGKGFLKIVS</sequence>
<dbReference type="AlphaFoldDB" id="A0A6I6K5W3"/>
<dbReference type="InterPro" id="IPR005467">
    <property type="entry name" value="His_kinase_dom"/>
</dbReference>
<dbReference type="PANTHER" id="PTHR43711:SF31">
    <property type="entry name" value="HISTIDINE KINASE"/>
    <property type="match status" value="1"/>
</dbReference>
<dbReference type="SMART" id="SM00091">
    <property type="entry name" value="PAS"/>
    <property type="match status" value="1"/>
</dbReference>
<keyword evidence="7" id="KW-0812">Transmembrane</keyword>
<feature type="transmembrane region" description="Helical" evidence="7">
    <location>
        <begin position="170"/>
        <end position="187"/>
    </location>
</feature>
<accession>A0A6I6K5W3</accession>
<dbReference type="InterPro" id="IPR050736">
    <property type="entry name" value="Sensor_HK_Regulatory"/>
</dbReference>
<evidence type="ECO:0000256" key="3">
    <source>
        <dbReference type="ARBA" id="ARBA00022553"/>
    </source>
</evidence>
<dbReference type="InterPro" id="IPR003661">
    <property type="entry name" value="HisK_dim/P_dom"/>
</dbReference>
<keyword evidence="4" id="KW-0808">Transferase</keyword>
<dbReference type="Proteomes" id="UP000428260">
    <property type="component" value="Chromosome"/>
</dbReference>
<dbReference type="CDD" id="cd00082">
    <property type="entry name" value="HisKA"/>
    <property type="match status" value="1"/>
</dbReference>
<feature type="domain" description="Histidine kinase" evidence="8">
    <location>
        <begin position="464"/>
        <end position="684"/>
    </location>
</feature>
<dbReference type="InterPro" id="IPR004358">
    <property type="entry name" value="Sig_transdc_His_kin-like_C"/>
</dbReference>
<feature type="transmembrane region" description="Helical" evidence="7">
    <location>
        <begin position="110"/>
        <end position="127"/>
    </location>
</feature>
<comment type="catalytic activity">
    <reaction evidence="1">
        <text>ATP + protein L-histidine = ADP + protein N-phospho-L-histidine.</text>
        <dbReference type="EC" id="2.7.13.3"/>
    </reaction>
</comment>
<keyword evidence="7" id="KW-1133">Transmembrane helix</keyword>
<dbReference type="GO" id="GO:0000155">
    <property type="term" value="F:phosphorelay sensor kinase activity"/>
    <property type="evidence" value="ECO:0007669"/>
    <property type="project" value="InterPro"/>
</dbReference>
<dbReference type="InterPro" id="IPR000014">
    <property type="entry name" value="PAS"/>
</dbReference>
<dbReference type="InterPro" id="IPR036890">
    <property type="entry name" value="HATPase_C_sf"/>
</dbReference>
<reference evidence="10 11" key="1">
    <citation type="submission" date="2019-11" db="EMBL/GenBank/DDBJ databases">
        <authorList>
            <person name="Zheng R.K."/>
            <person name="Sun C.M."/>
        </authorList>
    </citation>
    <scope>NUCLEOTIDE SEQUENCE [LARGE SCALE GENOMIC DNA]</scope>
    <source>
        <strain evidence="10 11">WC007</strain>
    </source>
</reference>
<evidence type="ECO:0000256" key="5">
    <source>
        <dbReference type="ARBA" id="ARBA00022777"/>
    </source>
</evidence>
<keyword evidence="6" id="KW-0902">Two-component regulatory system</keyword>
<evidence type="ECO:0000259" key="9">
    <source>
        <dbReference type="PROSITE" id="PS50112"/>
    </source>
</evidence>
<dbReference type="SMART" id="SM00388">
    <property type="entry name" value="HisKA"/>
    <property type="match status" value="1"/>
</dbReference>
<feature type="transmembrane region" description="Helical" evidence="7">
    <location>
        <begin position="134"/>
        <end position="150"/>
    </location>
</feature>
<evidence type="ECO:0000256" key="2">
    <source>
        <dbReference type="ARBA" id="ARBA00012438"/>
    </source>
</evidence>
<evidence type="ECO:0000256" key="1">
    <source>
        <dbReference type="ARBA" id="ARBA00000085"/>
    </source>
</evidence>
<evidence type="ECO:0000313" key="11">
    <source>
        <dbReference type="Proteomes" id="UP000428260"/>
    </source>
</evidence>
<keyword evidence="5" id="KW-0418">Kinase</keyword>
<dbReference type="SUPFAM" id="SSF55874">
    <property type="entry name" value="ATPase domain of HSP90 chaperone/DNA topoisomerase II/histidine kinase"/>
    <property type="match status" value="1"/>
</dbReference>
<evidence type="ECO:0000259" key="8">
    <source>
        <dbReference type="PROSITE" id="PS50109"/>
    </source>
</evidence>
<dbReference type="Pfam" id="PF02518">
    <property type="entry name" value="HATPase_c"/>
    <property type="match status" value="1"/>
</dbReference>
<evidence type="ECO:0000313" key="10">
    <source>
        <dbReference type="EMBL" id="QGY45404.1"/>
    </source>
</evidence>
<feature type="transmembrane region" description="Helical" evidence="7">
    <location>
        <begin position="51"/>
        <end position="74"/>
    </location>
</feature>
<dbReference type="SUPFAM" id="SSF55785">
    <property type="entry name" value="PYP-like sensor domain (PAS domain)"/>
    <property type="match status" value="1"/>
</dbReference>
<dbReference type="PRINTS" id="PR00344">
    <property type="entry name" value="BCTRLSENSOR"/>
</dbReference>
<gene>
    <name evidence="10" type="ORF">GM418_17505</name>
</gene>
<dbReference type="RefSeq" id="WP_158868547.1">
    <property type="nucleotide sequence ID" value="NZ_CP046401.1"/>
</dbReference>
<dbReference type="InterPro" id="IPR035965">
    <property type="entry name" value="PAS-like_dom_sf"/>
</dbReference>
<dbReference type="PANTHER" id="PTHR43711">
    <property type="entry name" value="TWO-COMPONENT HISTIDINE KINASE"/>
    <property type="match status" value="1"/>
</dbReference>
<keyword evidence="7" id="KW-0472">Membrane</keyword>
<dbReference type="Gene3D" id="3.30.565.10">
    <property type="entry name" value="Histidine kinase-like ATPase, C-terminal domain"/>
    <property type="match status" value="1"/>
</dbReference>
<dbReference type="Pfam" id="PF00512">
    <property type="entry name" value="HisKA"/>
    <property type="match status" value="1"/>
</dbReference>
<dbReference type="Gene3D" id="1.10.287.130">
    <property type="match status" value="1"/>
</dbReference>
<dbReference type="EMBL" id="CP046401">
    <property type="protein sequence ID" value="QGY45404.1"/>
    <property type="molecule type" value="Genomic_DNA"/>
</dbReference>
<dbReference type="CDD" id="cd00075">
    <property type="entry name" value="HATPase"/>
    <property type="match status" value="1"/>
</dbReference>
<dbReference type="InterPro" id="IPR003594">
    <property type="entry name" value="HATPase_dom"/>
</dbReference>
<dbReference type="NCBIfam" id="TIGR00229">
    <property type="entry name" value="sensory_box"/>
    <property type="match status" value="1"/>
</dbReference>
<dbReference type="InterPro" id="IPR036097">
    <property type="entry name" value="HisK_dim/P_sf"/>
</dbReference>
<dbReference type="PROSITE" id="PS50109">
    <property type="entry name" value="HIS_KIN"/>
    <property type="match status" value="1"/>
</dbReference>
<dbReference type="EC" id="2.7.13.3" evidence="2"/>
<evidence type="ECO:0000256" key="7">
    <source>
        <dbReference type="SAM" id="Phobius"/>
    </source>
</evidence>
<feature type="transmembrane region" description="Helical" evidence="7">
    <location>
        <begin position="81"/>
        <end position="98"/>
    </location>
</feature>
<protein>
    <recommendedName>
        <fullName evidence="2">histidine kinase</fullName>
        <ecNumber evidence="2">2.7.13.3</ecNumber>
    </recommendedName>
</protein>
<proteinExistence type="predicted"/>
<keyword evidence="3" id="KW-0597">Phosphoprotein</keyword>
<dbReference type="CDD" id="cd00130">
    <property type="entry name" value="PAS"/>
    <property type="match status" value="1"/>
</dbReference>
<organism evidence="10 11">
    <name type="scientific">Maribellus comscasis</name>
    <dbReference type="NCBI Taxonomy" id="2681766"/>
    <lineage>
        <taxon>Bacteria</taxon>
        <taxon>Pseudomonadati</taxon>
        <taxon>Bacteroidota</taxon>
        <taxon>Bacteroidia</taxon>
        <taxon>Marinilabiliales</taxon>
        <taxon>Prolixibacteraceae</taxon>
        <taxon>Maribellus</taxon>
    </lineage>
</organism>
<evidence type="ECO:0000256" key="4">
    <source>
        <dbReference type="ARBA" id="ARBA00022679"/>
    </source>
</evidence>
<dbReference type="Gene3D" id="3.30.450.20">
    <property type="entry name" value="PAS domain"/>
    <property type="match status" value="1"/>
</dbReference>
<evidence type="ECO:0000256" key="6">
    <source>
        <dbReference type="ARBA" id="ARBA00023012"/>
    </source>
</evidence>
<dbReference type="PROSITE" id="PS50112">
    <property type="entry name" value="PAS"/>
    <property type="match status" value="1"/>
</dbReference>
<dbReference type="SMART" id="SM00387">
    <property type="entry name" value="HATPase_c"/>
    <property type="match status" value="1"/>
</dbReference>
<name>A0A6I6K5W3_9BACT</name>
<dbReference type="KEGG" id="mcos:GM418_17505"/>
<feature type="domain" description="PAS" evidence="9">
    <location>
        <begin position="326"/>
        <end position="397"/>
    </location>
</feature>